<evidence type="ECO:0000259" key="4">
    <source>
        <dbReference type="Pfam" id="PF10531"/>
    </source>
</evidence>
<gene>
    <name evidence="5" type="ORF">TPR58_13045</name>
</gene>
<comment type="caution">
    <text evidence="5">The sequence shown here is derived from an EMBL/GenBank/DDBJ whole genome shotgun (WGS) entry which is preliminary data.</text>
</comment>
<dbReference type="RefSeq" id="WP_346247110.1">
    <property type="nucleotide sequence ID" value="NZ_JBDIZK010000007.1"/>
</dbReference>
<evidence type="ECO:0000256" key="2">
    <source>
        <dbReference type="SAM" id="SignalP"/>
    </source>
</evidence>
<dbReference type="Gene3D" id="3.10.560.10">
    <property type="entry name" value="Outer membrane lipoprotein wza domain like"/>
    <property type="match status" value="1"/>
</dbReference>
<feature type="domain" description="Soluble ligand binding" evidence="4">
    <location>
        <begin position="133"/>
        <end position="184"/>
    </location>
</feature>
<dbReference type="InterPro" id="IPR019554">
    <property type="entry name" value="Soluble_ligand-bd"/>
</dbReference>
<dbReference type="InterPro" id="IPR049712">
    <property type="entry name" value="Poly_export"/>
</dbReference>
<keyword evidence="1 2" id="KW-0732">Signal</keyword>
<feature type="domain" description="Polysaccharide export protein N-terminal" evidence="3">
    <location>
        <begin position="51"/>
        <end position="125"/>
    </location>
</feature>
<organism evidence="5 6">
    <name type="scientific">Sphingomonas rustica</name>
    <dbReference type="NCBI Taxonomy" id="3103142"/>
    <lineage>
        <taxon>Bacteria</taxon>
        <taxon>Pseudomonadati</taxon>
        <taxon>Pseudomonadota</taxon>
        <taxon>Alphaproteobacteria</taxon>
        <taxon>Sphingomonadales</taxon>
        <taxon>Sphingomonadaceae</taxon>
        <taxon>Sphingomonas</taxon>
    </lineage>
</organism>
<evidence type="ECO:0000313" key="6">
    <source>
        <dbReference type="Proteomes" id="UP001427805"/>
    </source>
</evidence>
<protein>
    <submittedName>
        <fullName evidence="5">Polysaccharide biosynthesis/export family protein</fullName>
    </submittedName>
</protein>
<evidence type="ECO:0000259" key="3">
    <source>
        <dbReference type="Pfam" id="PF02563"/>
    </source>
</evidence>
<sequence length="241" mass="25474">MATAAAGLLLVAAAALTGCATRNAIVDNTATAVQVASQLPAPNPRELSGGVQSEYYIGPQDKLEITVVNLQEATRTVVVDPAGTIDIPHVGALVAAGKTPIEVKEEIARRLAVNVLERPDVTVAIAESASQRITLEGAVTTPGVYPVSGQLTLLRAIALASGTNNVANEKVVVVFRRIERRTMAAVFNLQMIRDGRMADPAIYGNDVIVVERSRGKTILRDLSATLPLLGVFNTVDRVFID</sequence>
<feature type="signal peptide" evidence="2">
    <location>
        <begin position="1"/>
        <end position="24"/>
    </location>
</feature>
<dbReference type="PANTHER" id="PTHR33619:SF3">
    <property type="entry name" value="POLYSACCHARIDE EXPORT PROTEIN GFCE-RELATED"/>
    <property type="match status" value="1"/>
</dbReference>
<evidence type="ECO:0000313" key="5">
    <source>
        <dbReference type="EMBL" id="MEN3748096.1"/>
    </source>
</evidence>
<accession>A0ABV0BB37</accession>
<reference evidence="5 6" key="1">
    <citation type="submission" date="2024-05" db="EMBL/GenBank/DDBJ databases">
        <title>Sphingomonas sp. HF-S3 16S ribosomal RNA gene Genome sequencing and assembly.</title>
        <authorList>
            <person name="Lee H."/>
        </authorList>
    </citation>
    <scope>NUCLEOTIDE SEQUENCE [LARGE SCALE GENOMIC DNA]</scope>
    <source>
        <strain evidence="5 6">HF-S3</strain>
    </source>
</reference>
<dbReference type="EMBL" id="JBDIZK010000007">
    <property type="protein sequence ID" value="MEN3748096.1"/>
    <property type="molecule type" value="Genomic_DNA"/>
</dbReference>
<dbReference type="PANTHER" id="PTHR33619">
    <property type="entry name" value="POLYSACCHARIDE EXPORT PROTEIN GFCE-RELATED"/>
    <property type="match status" value="1"/>
</dbReference>
<name>A0ABV0BB37_9SPHN</name>
<keyword evidence="6" id="KW-1185">Reference proteome</keyword>
<dbReference type="Proteomes" id="UP001427805">
    <property type="component" value="Unassembled WGS sequence"/>
</dbReference>
<dbReference type="Pfam" id="PF10531">
    <property type="entry name" value="SLBB"/>
    <property type="match status" value="1"/>
</dbReference>
<dbReference type="InterPro" id="IPR003715">
    <property type="entry name" value="Poly_export_N"/>
</dbReference>
<evidence type="ECO:0000256" key="1">
    <source>
        <dbReference type="ARBA" id="ARBA00022729"/>
    </source>
</evidence>
<feature type="chain" id="PRO_5046985819" evidence="2">
    <location>
        <begin position="25"/>
        <end position="241"/>
    </location>
</feature>
<dbReference type="Pfam" id="PF02563">
    <property type="entry name" value="Poly_export"/>
    <property type="match status" value="1"/>
</dbReference>
<proteinExistence type="predicted"/>